<sequence length="409" mass="43303">MSDLPIIMTEAGAQPTPPKTLLSNLISRVAQKVPGYTANLPPGLITDLAGTATGAIALIDQARVDLINSVSPYGANIPLLKQLGDIYGVPQGEGTNTSVYVTFSGPPGFPLPKGFTVGDGNNQYAVVRDTVIPSSGQTEPVYSLATSPGTWAVPEGTVTQIITSVPKDYNVTCTNLTAGLPGLTEQSWASYRAQVMQSGMKAVQGVPDFLRTMLQEVDGVQENLISLRQPTPGKWVVIVGGGDPYEVAYAIYKSIPDISTLTNDVSNPSGAEVEKKTIQIDVYPDSYQVPFVVPTSQTAAVFITWNTASTNYIDPAGISNAVQQPVADYINAIATGQPINLLQIQEIFLNSVQGLIPPSLVSMVDIQIGINGTIVPPAENSKLVYGDTYGYFSTTAGQVQVEKYGNTSK</sequence>
<dbReference type="EMBL" id="JAOCAP010000020">
    <property type="protein sequence ID" value="MDH1321202.1"/>
    <property type="molecule type" value="Genomic_DNA"/>
</dbReference>
<evidence type="ECO:0000259" key="1">
    <source>
        <dbReference type="Pfam" id="PF04865"/>
    </source>
</evidence>
<evidence type="ECO:0000313" key="2">
    <source>
        <dbReference type="EMBL" id="MDH1321202.1"/>
    </source>
</evidence>
<accession>A0AA42PZE8</accession>
<dbReference type="AlphaFoldDB" id="A0AA42PZE8"/>
<comment type="caution">
    <text evidence="2">The sequence shown here is derived from an EMBL/GenBank/DDBJ whole genome shotgun (WGS) entry which is preliminary data.</text>
</comment>
<organism evidence="2 3">
    <name type="scientific">Enterobacter bugandensis</name>
    <dbReference type="NCBI Taxonomy" id="881260"/>
    <lineage>
        <taxon>Bacteria</taxon>
        <taxon>Pseudomonadati</taxon>
        <taxon>Pseudomonadota</taxon>
        <taxon>Gammaproteobacteria</taxon>
        <taxon>Enterobacterales</taxon>
        <taxon>Enterobacteriaceae</taxon>
        <taxon>Enterobacter</taxon>
    </lineage>
</organism>
<name>A0AA42PZE8_9ENTR</name>
<dbReference type="Proteomes" id="UP001158416">
    <property type="component" value="Unassembled WGS sequence"/>
</dbReference>
<dbReference type="Pfam" id="PF04865">
    <property type="entry name" value="Baseplate_J"/>
    <property type="match status" value="1"/>
</dbReference>
<dbReference type="RefSeq" id="WP_280030367.1">
    <property type="nucleotide sequence ID" value="NZ_JAOCAP010000020.1"/>
</dbReference>
<feature type="domain" description="Baseplate protein J-like barrel" evidence="1">
    <location>
        <begin position="101"/>
        <end position="180"/>
    </location>
</feature>
<protein>
    <submittedName>
        <fullName evidence="2">Baseplate J/gp47 family protein</fullName>
    </submittedName>
</protein>
<proteinExistence type="predicted"/>
<dbReference type="InterPro" id="IPR006949">
    <property type="entry name" value="Barrel_Baseplate_J-like"/>
</dbReference>
<reference evidence="2" key="1">
    <citation type="submission" date="2022-09" db="EMBL/GenBank/DDBJ databases">
        <title>Intensive care unit water sources are persistently colonized with multi-drug resistant bacteria and are the site of extensive horizontal gene transfer of antibiotic resistance genes.</title>
        <authorList>
            <person name="Diorio-Toth L."/>
        </authorList>
    </citation>
    <scope>NUCLEOTIDE SEQUENCE</scope>
    <source>
        <strain evidence="2">GD03936</strain>
    </source>
</reference>
<gene>
    <name evidence="2" type="ORF">N5C39_22800</name>
</gene>
<evidence type="ECO:0000313" key="3">
    <source>
        <dbReference type="Proteomes" id="UP001158416"/>
    </source>
</evidence>